<proteinExistence type="predicted"/>
<keyword evidence="2" id="KW-1185">Reference proteome</keyword>
<evidence type="ECO:0000313" key="2">
    <source>
        <dbReference type="Proteomes" id="UP000315295"/>
    </source>
</evidence>
<dbReference type="EMBL" id="VIEB01000377">
    <property type="protein sequence ID" value="TQD93096.1"/>
    <property type="molecule type" value="Genomic_DNA"/>
</dbReference>
<evidence type="ECO:0000313" key="1">
    <source>
        <dbReference type="EMBL" id="TQD93096.1"/>
    </source>
</evidence>
<reference evidence="1 2" key="1">
    <citation type="journal article" date="2019" name="G3 (Bethesda)">
        <title>Sequencing of a Wild Apple (Malus baccata) Genome Unravels the Differences Between Cultivated and Wild Apple Species Regarding Disease Resistance and Cold Tolerance.</title>
        <authorList>
            <person name="Chen X."/>
        </authorList>
    </citation>
    <scope>NUCLEOTIDE SEQUENCE [LARGE SCALE GENOMIC DNA]</scope>
    <source>
        <strain evidence="2">cv. Shandingzi</strain>
        <tissue evidence="1">Leaves</tissue>
    </source>
</reference>
<name>A0A540M337_MALBA</name>
<dbReference type="Proteomes" id="UP000315295">
    <property type="component" value="Unassembled WGS sequence"/>
</dbReference>
<dbReference type="AlphaFoldDB" id="A0A540M337"/>
<organism evidence="1 2">
    <name type="scientific">Malus baccata</name>
    <name type="common">Siberian crab apple</name>
    <name type="synonym">Pyrus baccata</name>
    <dbReference type="NCBI Taxonomy" id="106549"/>
    <lineage>
        <taxon>Eukaryota</taxon>
        <taxon>Viridiplantae</taxon>
        <taxon>Streptophyta</taxon>
        <taxon>Embryophyta</taxon>
        <taxon>Tracheophyta</taxon>
        <taxon>Spermatophyta</taxon>
        <taxon>Magnoliopsida</taxon>
        <taxon>eudicotyledons</taxon>
        <taxon>Gunneridae</taxon>
        <taxon>Pentapetalae</taxon>
        <taxon>rosids</taxon>
        <taxon>fabids</taxon>
        <taxon>Rosales</taxon>
        <taxon>Rosaceae</taxon>
        <taxon>Amygdaloideae</taxon>
        <taxon>Maleae</taxon>
        <taxon>Malus</taxon>
    </lineage>
</organism>
<comment type="caution">
    <text evidence="1">The sequence shown here is derived from an EMBL/GenBank/DDBJ whole genome shotgun (WGS) entry which is preliminary data.</text>
</comment>
<gene>
    <name evidence="1" type="ORF">C1H46_021303</name>
</gene>
<sequence length="104" mass="11603">MRGRSPGLARKQALDISEADDYPSQSGYRYHQFVAAERRQPGMISTASSKFQSHFVVPIKFVSLKLRFASAIESCSSICWYAFVDANLMQEISPGNVHFAVLIS</sequence>
<accession>A0A540M337</accession>
<protein>
    <submittedName>
        <fullName evidence="1">Uncharacterized protein</fullName>
    </submittedName>
</protein>